<evidence type="ECO:0000256" key="6">
    <source>
        <dbReference type="ARBA" id="ARBA00023027"/>
    </source>
</evidence>
<dbReference type="PROSITE" id="PS51462">
    <property type="entry name" value="NUDIX"/>
    <property type="match status" value="1"/>
</dbReference>
<dbReference type="PANTHER" id="PTHR11383:SF3">
    <property type="entry name" value="NAD(P)H PYROPHOSPHATASE NUDT13, MITOCHONDRIAL"/>
    <property type="match status" value="1"/>
</dbReference>
<dbReference type="SUPFAM" id="SSF55811">
    <property type="entry name" value="Nudix"/>
    <property type="match status" value="1"/>
</dbReference>
<protein>
    <recommendedName>
        <fullName evidence="2">NAD(+) diphosphatase</fullName>
        <ecNumber evidence="2">3.6.1.22</ecNumber>
    </recommendedName>
</protein>
<feature type="domain" description="Nudix hydrolase" evidence="7">
    <location>
        <begin position="143"/>
        <end position="269"/>
    </location>
</feature>
<evidence type="ECO:0000313" key="8">
    <source>
        <dbReference type="EMBL" id="MDE1461075.1"/>
    </source>
</evidence>
<evidence type="ECO:0000256" key="1">
    <source>
        <dbReference type="ARBA" id="ARBA00001946"/>
    </source>
</evidence>
<evidence type="ECO:0000313" key="9">
    <source>
        <dbReference type="Proteomes" id="UP001528823"/>
    </source>
</evidence>
<organism evidence="8 9">
    <name type="scientific">Spartinivicinus poritis</name>
    <dbReference type="NCBI Taxonomy" id="2994640"/>
    <lineage>
        <taxon>Bacteria</taxon>
        <taxon>Pseudomonadati</taxon>
        <taxon>Pseudomonadota</taxon>
        <taxon>Gammaproteobacteria</taxon>
        <taxon>Oceanospirillales</taxon>
        <taxon>Zooshikellaceae</taxon>
        <taxon>Spartinivicinus</taxon>
    </lineage>
</organism>
<accession>A0ABT5U3Z0</accession>
<keyword evidence="5" id="KW-0460">Magnesium</keyword>
<evidence type="ECO:0000256" key="5">
    <source>
        <dbReference type="ARBA" id="ARBA00022842"/>
    </source>
</evidence>
<dbReference type="GO" id="GO:0016787">
    <property type="term" value="F:hydrolase activity"/>
    <property type="evidence" value="ECO:0007669"/>
    <property type="project" value="UniProtKB-KW"/>
</dbReference>
<dbReference type="InterPro" id="IPR049734">
    <property type="entry name" value="NudC-like_C"/>
</dbReference>
<dbReference type="Gene3D" id="3.90.79.10">
    <property type="entry name" value="Nucleoside Triphosphate Pyrophosphohydrolase"/>
    <property type="match status" value="1"/>
</dbReference>
<keyword evidence="3" id="KW-0479">Metal-binding</keyword>
<gene>
    <name evidence="8" type="primary">nudC</name>
    <name evidence="8" type="ORF">ORQ98_03745</name>
</gene>
<proteinExistence type="predicted"/>
<keyword evidence="9" id="KW-1185">Reference proteome</keyword>
<dbReference type="Pfam" id="PF00293">
    <property type="entry name" value="NUDIX"/>
    <property type="match status" value="1"/>
</dbReference>
<dbReference type="InterPro" id="IPR000086">
    <property type="entry name" value="NUDIX_hydrolase_dom"/>
</dbReference>
<dbReference type="Gene3D" id="3.90.79.20">
    <property type="match status" value="1"/>
</dbReference>
<evidence type="ECO:0000256" key="2">
    <source>
        <dbReference type="ARBA" id="ARBA00012381"/>
    </source>
</evidence>
<evidence type="ECO:0000256" key="4">
    <source>
        <dbReference type="ARBA" id="ARBA00022801"/>
    </source>
</evidence>
<dbReference type="EMBL" id="JAPMOU010000003">
    <property type="protein sequence ID" value="MDE1461075.1"/>
    <property type="molecule type" value="Genomic_DNA"/>
</dbReference>
<sequence length="275" mass="31384">MFAHLMDNLAYQPIWYTDNYIEADRYLLFYQQQLVATESQQWLWPSKDLVNHQTVVPLARYQDQTLFLATLDSIETVESVQLIGLRRAMLAATTNERQLLGYAGHLVGWMEQHQYCGRCARPLQWHPIVRAKQCECGAPPLYPAISPCIIVLITRGDQVLLARSPRFPEGVFSTIAGFIEPGETIEHGVIREVAEEVGITIKNLQYKGSQPWPFPHSLMIGFHAEYDSGEIEVDGDEIEAADWFNLNDLPILPSPMSIARWLIDDYIKESYNQSS</sequence>
<dbReference type="CDD" id="cd03429">
    <property type="entry name" value="NUDIX_NADH_pyrophosphatase_Nudt13"/>
    <property type="match status" value="1"/>
</dbReference>
<dbReference type="PROSITE" id="PS00893">
    <property type="entry name" value="NUDIX_BOX"/>
    <property type="match status" value="1"/>
</dbReference>
<dbReference type="InterPro" id="IPR015375">
    <property type="entry name" value="NADH_PPase-like_N"/>
</dbReference>
<evidence type="ECO:0000259" key="7">
    <source>
        <dbReference type="PROSITE" id="PS51462"/>
    </source>
</evidence>
<evidence type="ECO:0000256" key="3">
    <source>
        <dbReference type="ARBA" id="ARBA00022723"/>
    </source>
</evidence>
<dbReference type="NCBIfam" id="NF001299">
    <property type="entry name" value="PRK00241.1"/>
    <property type="match status" value="1"/>
</dbReference>
<comment type="cofactor">
    <cofactor evidence="1">
        <name>Mg(2+)</name>
        <dbReference type="ChEBI" id="CHEBI:18420"/>
    </cofactor>
</comment>
<keyword evidence="6" id="KW-0520">NAD</keyword>
<comment type="caution">
    <text evidence="8">The sequence shown here is derived from an EMBL/GenBank/DDBJ whole genome shotgun (WGS) entry which is preliminary data.</text>
</comment>
<keyword evidence="4 8" id="KW-0378">Hydrolase</keyword>
<dbReference type="InterPro" id="IPR015797">
    <property type="entry name" value="NUDIX_hydrolase-like_dom_sf"/>
</dbReference>
<dbReference type="PANTHER" id="PTHR11383">
    <property type="entry name" value="NUCLEOSIDE DIPHOSPHATE-LINKED MOIETY X MOTIF 13"/>
    <property type="match status" value="1"/>
</dbReference>
<dbReference type="EC" id="3.6.1.22" evidence="2"/>
<reference evidence="8 9" key="1">
    <citation type="submission" date="2022-11" db="EMBL/GenBank/DDBJ databases">
        <title>Spartinivicinus poritis sp. nov., isolated from scleractinian coral Porites lutea.</title>
        <authorList>
            <person name="Zhang G."/>
            <person name="Cai L."/>
            <person name="Wei Q."/>
        </authorList>
    </citation>
    <scope>NUCLEOTIDE SEQUENCE [LARGE SCALE GENOMIC DNA]</scope>
    <source>
        <strain evidence="8 9">A2-2</strain>
    </source>
</reference>
<name>A0ABT5U3Z0_9GAMM</name>
<dbReference type="InterPro" id="IPR020084">
    <property type="entry name" value="NUDIX_hydrolase_CS"/>
</dbReference>
<dbReference type="Proteomes" id="UP001528823">
    <property type="component" value="Unassembled WGS sequence"/>
</dbReference>
<dbReference type="RefSeq" id="WP_274687445.1">
    <property type="nucleotide sequence ID" value="NZ_JAPMOU010000003.1"/>
</dbReference>
<dbReference type="Pfam" id="PF09296">
    <property type="entry name" value="NUDIX-like"/>
    <property type="match status" value="1"/>
</dbReference>